<name>A0AC34FPD2_9BILA</name>
<sequence>MQRMFLKLASKSYDCNLSAKERKRKSVNQIDKGGKKKKTLQEEKEPHNESDDDEKTSEDESSGENIETEPVSPSQRGIVISANNKLLPSTIAAEASTCNNTPRLGSPARASTLITPIPVDPGRHSTRPTTTFVQPPPRQHHDALTLPPPQLYRSTRLARNALADILYRDIGNSLMPTPQIVPETPPRPPLDHIEDTPWIAHFSGTGNEQEHRPVSSNNPAQSAAVIQHQQVSPNLAKPVAAIPTYDQIYNQGRPSAAKLAFNVDAAQFDNMHDVFFNGKIDPRKKLERMLELMHYDFDNTRRQINIDTIFAAQICRSINDEHAEDLAYRLHDVGEGNFSTIINHSFFVVYEEADASGAISYGTIDGNNRLAGVQKYNESVSTTPITAITVDYVLRQRPSITHAIVISTLASNEAEKDRIEYDQKEILRNARLILKNECELLKIVPVSDPSISPQQWQREYEKIVREELSKLLKVDISKIYSSVWRLVQIPDNHFEIMLQSLADFATSIIKIQKMALTYKRRPHEMLDLCSEEHEDAEEFFEQLDEIKGSDWDQILREKKAYDENRAEVEHAQIILGDVYNSYELVERNICLETFLQWKGLNEMTRQKSYPDPNAKLNYLATKFPIWLALEQNVAAKGKKGGHVRGGEESDGEEVSRKKGRKNGRKGSGGASKKRKSILQIKPIEMDKLRADFFDNLQTQPHVAGLLSFCLKSNSKNLLTFPDNNVVRRCSLKYETPEGKFDWAKYNAAVARTANANGI</sequence>
<dbReference type="Proteomes" id="UP000887579">
    <property type="component" value="Unplaced"/>
</dbReference>
<reference evidence="2" key="1">
    <citation type="submission" date="2022-11" db="UniProtKB">
        <authorList>
            <consortium name="WormBaseParasite"/>
        </authorList>
    </citation>
    <scope>IDENTIFICATION</scope>
</reference>
<proteinExistence type="predicted"/>
<protein>
    <submittedName>
        <fullName evidence="2">Uncharacterized protein</fullName>
    </submittedName>
</protein>
<organism evidence="1 2">
    <name type="scientific">Panagrolaimus sp. ES5</name>
    <dbReference type="NCBI Taxonomy" id="591445"/>
    <lineage>
        <taxon>Eukaryota</taxon>
        <taxon>Metazoa</taxon>
        <taxon>Ecdysozoa</taxon>
        <taxon>Nematoda</taxon>
        <taxon>Chromadorea</taxon>
        <taxon>Rhabditida</taxon>
        <taxon>Tylenchina</taxon>
        <taxon>Panagrolaimomorpha</taxon>
        <taxon>Panagrolaimoidea</taxon>
        <taxon>Panagrolaimidae</taxon>
        <taxon>Panagrolaimus</taxon>
    </lineage>
</organism>
<evidence type="ECO:0000313" key="1">
    <source>
        <dbReference type="Proteomes" id="UP000887579"/>
    </source>
</evidence>
<dbReference type="WBParaSite" id="ES5_v2.g19121.t1">
    <property type="protein sequence ID" value="ES5_v2.g19121.t1"/>
    <property type="gene ID" value="ES5_v2.g19121"/>
</dbReference>
<accession>A0AC34FPD2</accession>
<evidence type="ECO:0000313" key="2">
    <source>
        <dbReference type="WBParaSite" id="ES5_v2.g19121.t1"/>
    </source>
</evidence>